<dbReference type="PANTHER" id="PTHR31302:SF31">
    <property type="entry name" value="PHOSPHODIESTERASE YAEI"/>
    <property type="match status" value="1"/>
</dbReference>
<dbReference type="InterPro" id="IPR051158">
    <property type="entry name" value="Metallophosphoesterase_sf"/>
</dbReference>
<proteinExistence type="predicted"/>
<dbReference type="Proteomes" id="UP000031518">
    <property type="component" value="Unassembled WGS sequence"/>
</dbReference>
<evidence type="ECO:0000313" key="4">
    <source>
        <dbReference type="EMBL" id="CDM66504.1"/>
    </source>
</evidence>
<dbReference type="Pfam" id="PF00149">
    <property type="entry name" value="Metallophos"/>
    <property type="match status" value="1"/>
</dbReference>
<dbReference type="AlphaFoldDB" id="A0A0B6X1S9"/>
<dbReference type="InterPro" id="IPR004843">
    <property type="entry name" value="Calcineurin-like_PHP"/>
</dbReference>
<feature type="domain" description="Calcineurin-like phosphoesterase" evidence="3">
    <location>
        <begin position="47"/>
        <end position="209"/>
    </location>
</feature>
<dbReference type="PANTHER" id="PTHR31302">
    <property type="entry name" value="TRANSMEMBRANE PROTEIN WITH METALLOPHOSPHOESTERASE DOMAIN-RELATED"/>
    <property type="match status" value="1"/>
</dbReference>
<keyword evidence="2 4" id="KW-0378">Hydrolase</keyword>
<keyword evidence="1" id="KW-0479">Metal-binding</keyword>
<dbReference type="EMBL" id="CBXV010000008">
    <property type="protein sequence ID" value="CDM66504.1"/>
    <property type="molecule type" value="Genomic_DNA"/>
</dbReference>
<dbReference type="GO" id="GO:0009245">
    <property type="term" value="P:lipid A biosynthetic process"/>
    <property type="evidence" value="ECO:0007669"/>
    <property type="project" value="TreeGrafter"/>
</dbReference>
<accession>A0A0B6X1S9</accession>
<reference evidence="4 5" key="2">
    <citation type="submission" date="2015-01" db="EMBL/GenBank/DDBJ databases">
        <title>Complete genome sequence of Pyrinomonas methylaliphatogenes type strain K22T.</title>
        <authorList>
            <person name="Lee K.C.Y."/>
            <person name="Power J.F."/>
            <person name="Dunfield P.F."/>
            <person name="Morgan X.C."/>
            <person name="Huttenhower C."/>
            <person name="Stott M.B."/>
        </authorList>
    </citation>
    <scope>NUCLEOTIDE SEQUENCE [LARGE SCALE GENOMIC DNA]</scope>
    <source>
        <strain evidence="4 5">K22</strain>
    </source>
</reference>
<evidence type="ECO:0000256" key="2">
    <source>
        <dbReference type="ARBA" id="ARBA00022801"/>
    </source>
</evidence>
<dbReference type="GO" id="GO:0046872">
    <property type="term" value="F:metal ion binding"/>
    <property type="evidence" value="ECO:0007669"/>
    <property type="project" value="UniProtKB-KW"/>
</dbReference>
<evidence type="ECO:0000259" key="3">
    <source>
        <dbReference type="Pfam" id="PF00149"/>
    </source>
</evidence>
<reference evidence="4 5" key="1">
    <citation type="submission" date="2013-12" db="EMBL/GenBank/DDBJ databases">
        <authorList>
            <person name="Stott M."/>
        </authorList>
    </citation>
    <scope>NUCLEOTIDE SEQUENCE [LARGE SCALE GENOMIC DNA]</scope>
    <source>
        <strain evidence="4 5">K22</strain>
    </source>
</reference>
<dbReference type="Gene3D" id="3.60.21.10">
    <property type="match status" value="1"/>
</dbReference>
<dbReference type="CDD" id="cd07385">
    <property type="entry name" value="MPP_YkuE_C"/>
    <property type="match status" value="1"/>
</dbReference>
<name>A0A0B6X1S9_9BACT</name>
<gene>
    <name evidence="4" type="ORF">PYK22_02535</name>
</gene>
<organism evidence="4 5">
    <name type="scientific">Pyrinomonas methylaliphatogenes</name>
    <dbReference type="NCBI Taxonomy" id="454194"/>
    <lineage>
        <taxon>Bacteria</taxon>
        <taxon>Pseudomonadati</taxon>
        <taxon>Acidobacteriota</taxon>
        <taxon>Blastocatellia</taxon>
        <taxon>Blastocatellales</taxon>
        <taxon>Pyrinomonadaceae</taxon>
        <taxon>Pyrinomonas</taxon>
    </lineage>
</organism>
<keyword evidence="5" id="KW-1185">Reference proteome</keyword>
<dbReference type="InterPro" id="IPR029052">
    <property type="entry name" value="Metallo-depent_PP-like"/>
</dbReference>
<dbReference type="STRING" id="454194.PYK22_02535"/>
<evidence type="ECO:0000256" key="1">
    <source>
        <dbReference type="ARBA" id="ARBA00022723"/>
    </source>
</evidence>
<dbReference type="GO" id="GO:0008758">
    <property type="term" value="F:UDP-2,3-diacylglucosamine hydrolase activity"/>
    <property type="evidence" value="ECO:0007669"/>
    <property type="project" value="TreeGrafter"/>
</dbReference>
<dbReference type="GO" id="GO:0016020">
    <property type="term" value="C:membrane"/>
    <property type="evidence" value="ECO:0007669"/>
    <property type="project" value="GOC"/>
</dbReference>
<protein>
    <submittedName>
        <fullName evidence="4">Predicted phosphohydrolase</fullName>
    </submittedName>
</protein>
<sequence>MTRQNLWRALATSAIQIARTALAEPHSLTIEHCPIGLRRLPAPLDRFRIVHLSDFHHSPLTGREQIERAVEIANSLNPDLIALTGDYVSHEREYAAPCAEILGRLRARFGVYAVLGNHDHWTDAPLISDMLRAEGIKVLVNEGMRFEAHGASFWLAGVDDAMVGLEDLPLALAGSREDEMKLLLAHNPTVLRRASRLGVDLVLAGHTHGGQVAWPRRRPPRRLRQGLGRHGETQIYVTRGIGTVVLPIRYGCPPEISLLELHCAPSPHA</sequence>
<dbReference type="SUPFAM" id="SSF56300">
    <property type="entry name" value="Metallo-dependent phosphatases"/>
    <property type="match status" value="1"/>
</dbReference>
<evidence type="ECO:0000313" key="5">
    <source>
        <dbReference type="Proteomes" id="UP000031518"/>
    </source>
</evidence>